<comment type="caution">
    <text evidence="2">The sequence shown here is derived from an EMBL/GenBank/DDBJ whole genome shotgun (WGS) entry which is preliminary data.</text>
</comment>
<evidence type="ECO:0000313" key="4">
    <source>
        <dbReference type="Proteomes" id="UP000325313"/>
    </source>
</evidence>
<evidence type="ECO:0000313" key="1">
    <source>
        <dbReference type="EMBL" id="KAA1096180.1"/>
    </source>
</evidence>
<evidence type="ECO:0000313" key="2">
    <source>
        <dbReference type="EMBL" id="KAA1104932.1"/>
    </source>
</evidence>
<evidence type="ECO:0000313" key="3">
    <source>
        <dbReference type="Proteomes" id="UP000324748"/>
    </source>
</evidence>
<gene>
    <name evidence="1" type="ORF">PGT21_007121</name>
    <name evidence="2" type="ORF">PGTUg99_013893</name>
</gene>
<dbReference type="Proteomes" id="UP000325313">
    <property type="component" value="Unassembled WGS sequence"/>
</dbReference>
<dbReference type="Proteomes" id="UP000324748">
    <property type="component" value="Unassembled WGS sequence"/>
</dbReference>
<reference evidence="3 4" key="1">
    <citation type="submission" date="2019-05" db="EMBL/GenBank/DDBJ databases">
        <title>Emergence of the Ug99 lineage of the wheat stem rust pathogen through somatic hybridization.</title>
        <authorList>
            <person name="Li F."/>
            <person name="Upadhyaya N.M."/>
            <person name="Sperschneider J."/>
            <person name="Matny O."/>
            <person name="Nguyen-Phuc H."/>
            <person name="Mago R."/>
            <person name="Raley C."/>
            <person name="Miller M.E."/>
            <person name="Silverstein K.A.T."/>
            <person name="Henningsen E."/>
            <person name="Hirsch C.D."/>
            <person name="Visser B."/>
            <person name="Pretorius Z.A."/>
            <person name="Steffenson B.J."/>
            <person name="Schwessinger B."/>
            <person name="Dodds P.N."/>
            <person name="Figueroa M."/>
        </authorList>
    </citation>
    <scope>NUCLEOTIDE SEQUENCE [LARGE SCALE GENOMIC DNA]</scope>
    <source>
        <strain evidence="1">21-0</strain>
        <strain evidence="2 4">Ug99</strain>
    </source>
</reference>
<organism evidence="2 4">
    <name type="scientific">Puccinia graminis f. sp. tritici</name>
    <dbReference type="NCBI Taxonomy" id="56615"/>
    <lineage>
        <taxon>Eukaryota</taxon>
        <taxon>Fungi</taxon>
        <taxon>Dikarya</taxon>
        <taxon>Basidiomycota</taxon>
        <taxon>Pucciniomycotina</taxon>
        <taxon>Pucciniomycetes</taxon>
        <taxon>Pucciniales</taxon>
        <taxon>Pucciniaceae</taxon>
        <taxon>Puccinia</taxon>
    </lineage>
</organism>
<sequence length="99" mass="10823">MAGMVLMTRDKHPTASHFASTYVSAQCSSQFPNAWWFCGRVISSQEGSPVKMTDCSLRRTNDCGSDEQNLGPFPTCCKESVKPNIDGSVSCELANKDCH</sequence>
<name>A0A5B0PVN8_PUCGR</name>
<accession>A0A5B0PVN8</accession>
<protein>
    <submittedName>
        <fullName evidence="2">Uncharacterized protein</fullName>
    </submittedName>
</protein>
<dbReference type="EMBL" id="VSWC01000067">
    <property type="protein sequence ID" value="KAA1096180.1"/>
    <property type="molecule type" value="Genomic_DNA"/>
</dbReference>
<proteinExistence type="predicted"/>
<dbReference type="AlphaFoldDB" id="A0A5B0PVN8"/>
<dbReference type="EMBL" id="VDEP01000315">
    <property type="protein sequence ID" value="KAA1104932.1"/>
    <property type="molecule type" value="Genomic_DNA"/>
</dbReference>
<keyword evidence="3" id="KW-1185">Reference proteome</keyword>